<gene>
    <name evidence="1" type="ORF">PGTG_17676</name>
</gene>
<name>E3L4Z7_PUCGT</name>
<dbReference type="InParanoid" id="E3L4Z7"/>
<sequence>MYLTETFNGFDILKGEGSSARDDRGAEPVVYRLKPMAEGSPGIDSPSIHSLVSTATYCHTPIAFQNVPTPDQQPYIIVPSARKSYRHPNCHTSRVAGGVSGTMAVDVTIVPGGEVETELWRPSSLRC</sequence>
<proteinExistence type="predicted"/>
<accession>E3L4Z7</accession>
<keyword evidence="2" id="KW-1185">Reference proteome</keyword>
<protein>
    <submittedName>
        <fullName evidence="1">Uncharacterized protein</fullName>
    </submittedName>
</protein>
<dbReference type="OrthoDB" id="10304271at2759"/>
<organism evidence="1 2">
    <name type="scientific">Puccinia graminis f. sp. tritici (strain CRL 75-36-700-3 / race SCCL)</name>
    <name type="common">Black stem rust fungus</name>
    <dbReference type="NCBI Taxonomy" id="418459"/>
    <lineage>
        <taxon>Eukaryota</taxon>
        <taxon>Fungi</taxon>
        <taxon>Dikarya</taxon>
        <taxon>Basidiomycota</taxon>
        <taxon>Pucciniomycotina</taxon>
        <taxon>Pucciniomycetes</taxon>
        <taxon>Pucciniales</taxon>
        <taxon>Pucciniaceae</taxon>
        <taxon>Puccinia</taxon>
    </lineage>
</organism>
<dbReference type="KEGG" id="pgr:PGTG_17676"/>
<evidence type="ECO:0000313" key="1">
    <source>
        <dbReference type="EMBL" id="EFP91622.1"/>
    </source>
</evidence>
<dbReference type="HOGENOM" id="CLU_1971619_0_0_1"/>
<dbReference type="VEuPathDB" id="FungiDB:PGTG_17676"/>
<dbReference type="Proteomes" id="UP000008783">
    <property type="component" value="Unassembled WGS sequence"/>
</dbReference>
<evidence type="ECO:0000313" key="2">
    <source>
        <dbReference type="Proteomes" id="UP000008783"/>
    </source>
</evidence>
<dbReference type="EMBL" id="DS178349">
    <property type="protein sequence ID" value="EFP91622.1"/>
    <property type="molecule type" value="Genomic_DNA"/>
</dbReference>
<reference evidence="2" key="2">
    <citation type="journal article" date="2011" name="Proc. Natl. Acad. Sci. U.S.A.">
        <title>Obligate biotrophy features unraveled by the genomic analysis of rust fungi.</title>
        <authorList>
            <person name="Duplessis S."/>
            <person name="Cuomo C.A."/>
            <person name="Lin Y.-C."/>
            <person name="Aerts A."/>
            <person name="Tisserant E."/>
            <person name="Veneault-Fourrey C."/>
            <person name="Joly D.L."/>
            <person name="Hacquard S."/>
            <person name="Amselem J."/>
            <person name="Cantarel B.L."/>
            <person name="Chiu R."/>
            <person name="Coutinho P.M."/>
            <person name="Feau N."/>
            <person name="Field M."/>
            <person name="Frey P."/>
            <person name="Gelhaye E."/>
            <person name="Goldberg J."/>
            <person name="Grabherr M.G."/>
            <person name="Kodira C.D."/>
            <person name="Kohler A."/>
            <person name="Kuees U."/>
            <person name="Lindquist E.A."/>
            <person name="Lucas S.M."/>
            <person name="Mago R."/>
            <person name="Mauceli E."/>
            <person name="Morin E."/>
            <person name="Murat C."/>
            <person name="Pangilinan J.L."/>
            <person name="Park R."/>
            <person name="Pearson M."/>
            <person name="Quesneville H."/>
            <person name="Rouhier N."/>
            <person name="Sakthikumar S."/>
            <person name="Salamov A.A."/>
            <person name="Schmutz J."/>
            <person name="Selles B."/>
            <person name="Shapiro H."/>
            <person name="Tanguay P."/>
            <person name="Tuskan G.A."/>
            <person name="Henrissat B."/>
            <person name="Van de Peer Y."/>
            <person name="Rouze P."/>
            <person name="Ellis J.G."/>
            <person name="Dodds P.N."/>
            <person name="Schein J.E."/>
            <person name="Zhong S."/>
            <person name="Hamelin R.C."/>
            <person name="Grigoriev I.V."/>
            <person name="Szabo L.J."/>
            <person name="Martin F."/>
        </authorList>
    </citation>
    <scope>NUCLEOTIDE SEQUENCE [LARGE SCALE GENOMIC DNA]</scope>
    <source>
        <strain evidence="2">CRL 75-36-700-3 / race SCCL</strain>
    </source>
</reference>
<dbReference type="GeneID" id="10531559"/>
<reference key="1">
    <citation type="submission" date="2007-01" db="EMBL/GenBank/DDBJ databases">
        <title>The Genome Sequence of Puccinia graminis f. sp. tritici Strain CRL 75-36-700-3.</title>
        <authorList>
            <consortium name="The Broad Institute Genome Sequencing Platform"/>
            <person name="Birren B."/>
            <person name="Lander E."/>
            <person name="Galagan J."/>
            <person name="Nusbaum C."/>
            <person name="Devon K."/>
            <person name="Cuomo C."/>
            <person name="Jaffe D."/>
            <person name="Butler J."/>
            <person name="Alvarez P."/>
            <person name="Gnerre S."/>
            <person name="Grabherr M."/>
            <person name="Mauceli E."/>
            <person name="Brockman W."/>
            <person name="Young S."/>
            <person name="LaButti K."/>
            <person name="Sykes S."/>
            <person name="DeCaprio D."/>
            <person name="Crawford M."/>
            <person name="Koehrsen M."/>
            <person name="Engels R."/>
            <person name="Montgomery P."/>
            <person name="Pearson M."/>
            <person name="Howarth C."/>
            <person name="Larson L."/>
            <person name="White J."/>
            <person name="Zeng Q."/>
            <person name="Kodira C."/>
            <person name="Yandava C."/>
            <person name="Alvarado L."/>
            <person name="O'Leary S."/>
            <person name="Szabo L."/>
            <person name="Dean R."/>
            <person name="Schein J."/>
        </authorList>
    </citation>
    <scope>NUCLEOTIDE SEQUENCE</scope>
    <source>
        <strain>CRL 75-36-700-3</strain>
    </source>
</reference>
<dbReference type="AlphaFoldDB" id="E3L4Z7"/>
<dbReference type="RefSeq" id="XP_003336041.1">
    <property type="nucleotide sequence ID" value="XM_003335993.2"/>
</dbReference>